<dbReference type="SMART" id="SM00028">
    <property type="entry name" value="TPR"/>
    <property type="match status" value="7"/>
</dbReference>
<keyword evidence="2 3" id="KW-0802">TPR repeat</keyword>
<dbReference type="InterPro" id="IPR011990">
    <property type="entry name" value="TPR-like_helical_dom_sf"/>
</dbReference>
<protein>
    <submittedName>
        <fullName evidence="4">Tetratricopeptide repeat protein</fullName>
    </submittedName>
</protein>
<evidence type="ECO:0000256" key="2">
    <source>
        <dbReference type="ARBA" id="ARBA00022803"/>
    </source>
</evidence>
<dbReference type="EMBL" id="JACRDE010000470">
    <property type="protein sequence ID" value="MBI5251391.1"/>
    <property type="molecule type" value="Genomic_DNA"/>
</dbReference>
<accession>A0A9D6V3G4</accession>
<feature type="repeat" description="TPR" evidence="3">
    <location>
        <begin position="229"/>
        <end position="262"/>
    </location>
</feature>
<dbReference type="PROSITE" id="PS50005">
    <property type="entry name" value="TPR"/>
    <property type="match status" value="4"/>
</dbReference>
<feature type="repeat" description="TPR" evidence="3">
    <location>
        <begin position="195"/>
        <end position="228"/>
    </location>
</feature>
<name>A0A9D6V3G4_9BACT</name>
<organism evidence="4 5">
    <name type="scientific">Desulfomonile tiedjei</name>
    <dbReference type="NCBI Taxonomy" id="2358"/>
    <lineage>
        <taxon>Bacteria</taxon>
        <taxon>Pseudomonadati</taxon>
        <taxon>Thermodesulfobacteriota</taxon>
        <taxon>Desulfomonilia</taxon>
        <taxon>Desulfomonilales</taxon>
        <taxon>Desulfomonilaceae</taxon>
        <taxon>Desulfomonile</taxon>
    </lineage>
</organism>
<reference evidence="4" key="1">
    <citation type="submission" date="2020-07" db="EMBL/GenBank/DDBJ databases">
        <title>Huge and variable diversity of episymbiotic CPR bacteria and DPANN archaea in groundwater ecosystems.</title>
        <authorList>
            <person name="He C.Y."/>
            <person name="Keren R."/>
            <person name="Whittaker M."/>
            <person name="Farag I.F."/>
            <person name="Doudna J."/>
            <person name="Cate J.H.D."/>
            <person name="Banfield J.F."/>
        </authorList>
    </citation>
    <scope>NUCLEOTIDE SEQUENCE</scope>
    <source>
        <strain evidence="4">NC_groundwater_1664_Pr3_B-0.1um_52_9</strain>
    </source>
</reference>
<comment type="caution">
    <text evidence="4">The sequence shown here is derived from an EMBL/GenBank/DDBJ whole genome shotgun (WGS) entry which is preliminary data.</text>
</comment>
<sequence length="329" mass="37464">MVRLTGLHSFNRVVIPALFVCLFPVLGAVSHSLAAEGIASSAKNAFDEGRFRDAVELYSQVIKQDANVSSLYFERGAAYEMINQTQKAVEDFKKSIELDPANHKAMESLAEIYERRFRRFDDALQLYRKAHELTSVHDSKERLLWNIAILENRLQPDDASPVRCWRLGNIKMAAGEFSRAEVFYSKAIRMDPMMFQAYFSRGLLRLKAGYIHEALKDFEATVRISPSLRGAYIQKGLANQQLGNAEQAHKDLENAARMDPGDPYASFYHGVVLEAKNQPQDALQSYHEAITRNPKLDLRKLIQERIAVLGSAQKRESSKNLKREIKDLW</sequence>
<feature type="repeat" description="TPR" evidence="3">
    <location>
        <begin position="161"/>
        <end position="194"/>
    </location>
</feature>
<dbReference type="PROSITE" id="PS50293">
    <property type="entry name" value="TPR_REGION"/>
    <property type="match status" value="1"/>
</dbReference>
<dbReference type="Pfam" id="PF13176">
    <property type="entry name" value="TPR_7"/>
    <property type="match status" value="1"/>
</dbReference>
<evidence type="ECO:0000256" key="1">
    <source>
        <dbReference type="ARBA" id="ARBA00022737"/>
    </source>
</evidence>
<dbReference type="PANTHER" id="PTHR44858">
    <property type="entry name" value="TETRATRICOPEPTIDE REPEAT PROTEIN 6"/>
    <property type="match status" value="1"/>
</dbReference>
<evidence type="ECO:0000313" key="4">
    <source>
        <dbReference type="EMBL" id="MBI5251391.1"/>
    </source>
</evidence>
<evidence type="ECO:0000313" key="5">
    <source>
        <dbReference type="Proteomes" id="UP000807825"/>
    </source>
</evidence>
<proteinExistence type="predicted"/>
<dbReference type="InterPro" id="IPR019734">
    <property type="entry name" value="TPR_rpt"/>
</dbReference>
<gene>
    <name evidence="4" type="ORF">HY912_18025</name>
</gene>
<feature type="repeat" description="TPR" evidence="3">
    <location>
        <begin position="69"/>
        <end position="102"/>
    </location>
</feature>
<dbReference type="Proteomes" id="UP000807825">
    <property type="component" value="Unassembled WGS sequence"/>
</dbReference>
<dbReference type="InterPro" id="IPR050498">
    <property type="entry name" value="Ycf3"/>
</dbReference>
<dbReference type="SUPFAM" id="SSF48452">
    <property type="entry name" value="TPR-like"/>
    <property type="match status" value="1"/>
</dbReference>
<dbReference type="PANTHER" id="PTHR44858:SF1">
    <property type="entry name" value="UDP-N-ACETYLGLUCOSAMINE--PEPTIDE N-ACETYLGLUCOSAMINYLTRANSFERASE SPINDLY-RELATED"/>
    <property type="match status" value="1"/>
</dbReference>
<dbReference type="AlphaFoldDB" id="A0A9D6V3G4"/>
<dbReference type="Gene3D" id="1.25.40.10">
    <property type="entry name" value="Tetratricopeptide repeat domain"/>
    <property type="match status" value="2"/>
</dbReference>
<dbReference type="Pfam" id="PF13432">
    <property type="entry name" value="TPR_16"/>
    <property type="match status" value="3"/>
</dbReference>
<evidence type="ECO:0000256" key="3">
    <source>
        <dbReference type="PROSITE-ProRule" id="PRU00339"/>
    </source>
</evidence>
<keyword evidence="1" id="KW-0677">Repeat</keyword>